<dbReference type="Pfam" id="PF04055">
    <property type="entry name" value="Radical_SAM"/>
    <property type="match status" value="1"/>
</dbReference>
<organism evidence="6 7">
    <name type="scientific">candidate division TA06 bacterium</name>
    <dbReference type="NCBI Taxonomy" id="2250710"/>
    <lineage>
        <taxon>Bacteria</taxon>
        <taxon>Bacteria division TA06</taxon>
    </lineage>
</organism>
<evidence type="ECO:0000256" key="3">
    <source>
        <dbReference type="ARBA" id="ARBA00023004"/>
    </source>
</evidence>
<evidence type="ECO:0000259" key="5">
    <source>
        <dbReference type="PROSITE" id="PS51918"/>
    </source>
</evidence>
<dbReference type="InterPro" id="IPR050377">
    <property type="entry name" value="Radical_SAM_PqqE_MftC-like"/>
</dbReference>
<protein>
    <submittedName>
        <fullName evidence="6">Radical SAM protein</fullName>
    </submittedName>
</protein>
<gene>
    <name evidence="6" type="ORF">E3J62_11920</name>
</gene>
<dbReference type="PROSITE" id="PS51918">
    <property type="entry name" value="RADICAL_SAM"/>
    <property type="match status" value="1"/>
</dbReference>
<dbReference type="InterPro" id="IPR007197">
    <property type="entry name" value="rSAM"/>
</dbReference>
<name>A0A523UN45_UNCT6</name>
<keyword evidence="1" id="KW-0949">S-adenosyl-L-methionine</keyword>
<dbReference type="CDD" id="cd21109">
    <property type="entry name" value="SPASM"/>
    <property type="match status" value="1"/>
</dbReference>
<dbReference type="PANTHER" id="PTHR11228:SF7">
    <property type="entry name" value="PQQA PEPTIDE CYCLASE"/>
    <property type="match status" value="1"/>
</dbReference>
<evidence type="ECO:0000256" key="4">
    <source>
        <dbReference type="ARBA" id="ARBA00023014"/>
    </source>
</evidence>
<dbReference type="SFLD" id="SFLDS00029">
    <property type="entry name" value="Radical_SAM"/>
    <property type="match status" value="1"/>
</dbReference>
<dbReference type="GO" id="GO:0003824">
    <property type="term" value="F:catalytic activity"/>
    <property type="evidence" value="ECO:0007669"/>
    <property type="project" value="InterPro"/>
</dbReference>
<feature type="domain" description="Radical SAM core" evidence="5">
    <location>
        <begin position="22"/>
        <end position="263"/>
    </location>
</feature>
<keyword evidence="4" id="KW-0411">Iron-sulfur</keyword>
<accession>A0A523UN45</accession>
<dbReference type="Gene3D" id="3.20.20.70">
    <property type="entry name" value="Aldolase class I"/>
    <property type="match status" value="1"/>
</dbReference>
<dbReference type="GO" id="GO:0046872">
    <property type="term" value="F:metal ion binding"/>
    <property type="evidence" value="ECO:0007669"/>
    <property type="project" value="UniProtKB-KW"/>
</dbReference>
<reference evidence="6 7" key="1">
    <citation type="submission" date="2019-03" db="EMBL/GenBank/DDBJ databases">
        <title>Metabolic potential of uncultured bacteria and archaea associated with petroleum seepage in deep-sea sediments.</title>
        <authorList>
            <person name="Dong X."/>
            <person name="Hubert C."/>
        </authorList>
    </citation>
    <scope>NUCLEOTIDE SEQUENCE [LARGE SCALE GENOMIC DNA]</scope>
    <source>
        <strain evidence="6">E44_bin18</strain>
    </source>
</reference>
<dbReference type="SFLD" id="SFLDG01067">
    <property type="entry name" value="SPASM/twitch_domain_containing"/>
    <property type="match status" value="1"/>
</dbReference>
<dbReference type="EMBL" id="SOJN01000143">
    <property type="protein sequence ID" value="TET43915.1"/>
    <property type="molecule type" value="Genomic_DNA"/>
</dbReference>
<evidence type="ECO:0000313" key="6">
    <source>
        <dbReference type="EMBL" id="TET43915.1"/>
    </source>
</evidence>
<dbReference type="InterPro" id="IPR023885">
    <property type="entry name" value="4Fe4S-binding_SPASM_dom"/>
</dbReference>
<dbReference type="CDD" id="cd01335">
    <property type="entry name" value="Radical_SAM"/>
    <property type="match status" value="1"/>
</dbReference>
<dbReference type="Proteomes" id="UP000315525">
    <property type="component" value="Unassembled WGS sequence"/>
</dbReference>
<dbReference type="AlphaFoldDB" id="A0A523UN45"/>
<keyword evidence="2" id="KW-0479">Metal-binding</keyword>
<proteinExistence type="predicted"/>
<evidence type="ECO:0000313" key="7">
    <source>
        <dbReference type="Proteomes" id="UP000315525"/>
    </source>
</evidence>
<keyword evidence="3" id="KW-0408">Iron</keyword>
<comment type="caution">
    <text evidence="6">The sequence shown here is derived from an EMBL/GenBank/DDBJ whole genome shotgun (WGS) entry which is preliminary data.</text>
</comment>
<dbReference type="Pfam" id="PF13186">
    <property type="entry name" value="SPASM"/>
    <property type="match status" value="1"/>
</dbReference>
<dbReference type="SUPFAM" id="SSF102114">
    <property type="entry name" value="Radical SAM enzymes"/>
    <property type="match status" value="1"/>
</dbReference>
<sequence length="367" mass="41478">MVLTSAKETVDWWYRWLTSKPRRSPVHAQVLITGKCNARCVQCNIWSRYQENPELADDELSTEELLELADQLEDLCVKTVSISGGEPFMRKDLFRFVRALKEKKIWVNVTTNGSMLNEVNRKAVIETHLDSLTVSIDGTEEVHSRLRKGLSFQKTYSDLKELASLSKAIGDGKPCLNVASVVTGENVESIIELNKTITQESLGINHSFGSLISFAEQFGVTREGGRIHGLEVDDAQMDWLMAHLPEEKDRFAYRMMRKYNAGESSYPSLFHPCLAGLFNIVISEMGDVLPCCTWSEGGVVGNIRARPISQIWLSPEFREKRRQIRKGHCPGCWISTYVENSLPVWPESIVKRLGKKVGFGNRSLYSS</sequence>
<evidence type="ECO:0000256" key="1">
    <source>
        <dbReference type="ARBA" id="ARBA00022691"/>
    </source>
</evidence>
<dbReference type="PANTHER" id="PTHR11228">
    <property type="entry name" value="RADICAL SAM DOMAIN PROTEIN"/>
    <property type="match status" value="1"/>
</dbReference>
<dbReference type="SMART" id="SM00729">
    <property type="entry name" value="Elp3"/>
    <property type="match status" value="1"/>
</dbReference>
<dbReference type="InterPro" id="IPR058240">
    <property type="entry name" value="rSAM_sf"/>
</dbReference>
<dbReference type="SFLD" id="SFLDG01386">
    <property type="entry name" value="main_SPASM_domain-containing"/>
    <property type="match status" value="1"/>
</dbReference>
<dbReference type="InterPro" id="IPR006638">
    <property type="entry name" value="Elp3/MiaA/NifB-like_rSAM"/>
</dbReference>
<evidence type="ECO:0000256" key="2">
    <source>
        <dbReference type="ARBA" id="ARBA00022723"/>
    </source>
</evidence>
<dbReference type="GO" id="GO:0051536">
    <property type="term" value="F:iron-sulfur cluster binding"/>
    <property type="evidence" value="ECO:0007669"/>
    <property type="project" value="UniProtKB-KW"/>
</dbReference>
<dbReference type="InterPro" id="IPR013785">
    <property type="entry name" value="Aldolase_TIM"/>
</dbReference>